<dbReference type="OrthoDB" id="5512at2759"/>
<protein>
    <recommendedName>
        <fullName evidence="6">Clathrin light chain</fullName>
    </recommendedName>
</protein>
<dbReference type="PANTHER" id="PTHR10639:SF7">
    <property type="entry name" value="CLATHRIN LIGHT CHAIN"/>
    <property type="match status" value="1"/>
</dbReference>
<feature type="compositionally biased region" description="Gly residues" evidence="7">
    <location>
        <begin position="28"/>
        <end position="47"/>
    </location>
</feature>
<keyword evidence="3 6" id="KW-0472">Membrane</keyword>
<organism evidence="8 9">
    <name type="scientific">Ectocarpus siliculosus</name>
    <name type="common">Brown alga</name>
    <name type="synonym">Conferva siliculosa</name>
    <dbReference type="NCBI Taxonomy" id="2880"/>
    <lineage>
        <taxon>Eukaryota</taxon>
        <taxon>Sar</taxon>
        <taxon>Stramenopiles</taxon>
        <taxon>Ochrophyta</taxon>
        <taxon>PX clade</taxon>
        <taxon>Phaeophyceae</taxon>
        <taxon>Ectocarpales</taxon>
        <taxon>Ectocarpaceae</taxon>
        <taxon>Ectocarpus</taxon>
    </lineage>
</organism>
<evidence type="ECO:0000256" key="1">
    <source>
        <dbReference type="ARBA" id="ARBA00004180"/>
    </source>
</evidence>
<dbReference type="GO" id="GO:0072583">
    <property type="term" value="P:clathrin-dependent endocytosis"/>
    <property type="evidence" value="ECO:0007669"/>
    <property type="project" value="TreeGrafter"/>
</dbReference>
<feature type="compositionally biased region" description="Gly residues" evidence="7">
    <location>
        <begin position="84"/>
        <end position="93"/>
    </location>
</feature>
<feature type="region of interest" description="Disordered" evidence="7">
    <location>
        <begin position="79"/>
        <end position="100"/>
    </location>
</feature>
<sequence>MDGGDDFFTGAEDAPEQQQGGYNDLGSGEYGATGGDYGGGDFNGGGFDQQPNGEVAQANGTGFDNGMGFQQDNMGYATLDDPSGGSGGNGGMGEMPDMGMPAPEDVEPSALDEFMERWQAGLVEKARIEAEAKAAALEAAKADLETHSVERAANKEAKMGQNREQEQIFLEQLEGELESENPWERVVSLVDTQSEVVEDFKDTSRMTSILIQLKNDPIDTSSTAAAS</sequence>
<dbReference type="OMA" id="EFMERWQ"/>
<dbReference type="GO" id="GO:0030130">
    <property type="term" value="C:clathrin coat of trans-Golgi network vesicle"/>
    <property type="evidence" value="ECO:0007669"/>
    <property type="project" value="InterPro"/>
</dbReference>
<comment type="function">
    <text evidence="6">Clathrin is the major protein of the polyhedral coat of coated pits and vesicles.</text>
</comment>
<name>D7G9H3_ECTSI</name>
<gene>
    <name evidence="8" type="primary">CLC</name>
    <name evidence="8" type="ORF">Esi_0098_0066</name>
</gene>
<accession>D7G9H3</accession>
<reference evidence="8 9" key="1">
    <citation type="journal article" date="2010" name="Nature">
        <title>The Ectocarpus genome and the independent evolution of multicellularity in brown algae.</title>
        <authorList>
            <person name="Cock J.M."/>
            <person name="Sterck L."/>
            <person name="Rouze P."/>
            <person name="Scornet D."/>
            <person name="Allen A.E."/>
            <person name="Amoutzias G."/>
            <person name="Anthouard V."/>
            <person name="Artiguenave F."/>
            <person name="Aury J.M."/>
            <person name="Badger J.H."/>
            <person name="Beszteri B."/>
            <person name="Billiau K."/>
            <person name="Bonnet E."/>
            <person name="Bothwell J.H."/>
            <person name="Bowler C."/>
            <person name="Boyen C."/>
            <person name="Brownlee C."/>
            <person name="Carrano C.J."/>
            <person name="Charrier B."/>
            <person name="Cho G.Y."/>
            <person name="Coelho S.M."/>
            <person name="Collen J."/>
            <person name="Corre E."/>
            <person name="Da Silva C."/>
            <person name="Delage L."/>
            <person name="Delaroque N."/>
            <person name="Dittami S.M."/>
            <person name="Doulbeau S."/>
            <person name="Elias M."/>
            <person name="Farnham G."/>
            <person name="Gachon C.M."/>
            <person name="Gschloessl B."/>
            <person name="Heesch S."/>
            <person name="Jabbari K."/>
            <person name="Jubin C."/>
            <person name="Kawai H."/>
            <person name="Kimura K."/>
            <person name="Kloareg B."/>
            <person name="Kupper F.C."/>
            <person name="Lang D."/>
            <person name="Le Bail A."/>
            <person name="Leblanc C."/>
            <person name="Lerouge P."/>
            <person name="Lohr M."/>
            <person name="Lopez P.J."/>
            <person name="Martens C."/>
            <person name="Maumus F."/>
            <person name="Michel G."/>
            <person name="Miranda-Saavedra D."/>
            <person name="Morales J."/>
            <person name="Moreau H."/>
            <person name="Motomura T."/>
            <person name="Nagasato C."/>
            <person name="Napoli C.A."/>
            <person name="Nelson D.R."/>
            <person name="Nyvall-Collen P."/>
            <person name="Peters A.F."/>
            <person name="Pommier C."/>
            <person name="Potin P."/>
            <person name="Poulain J."/>
            <person name="Quesneville H."/>
            <person name="Read B."/>
            <person name="Rensing S.A."/>
            <person name="Ritter A."/>
            <person name="Rousvoal S."/>
            <person name="Samanta M."/>
            <person name="Samson G."/>
            <person name="Schroeder D.C."/>
            <person name="Segurens B."/>
            <person name="Strittmatter M."/>
            <person name="Tonon T."/>
            <person name="Tregear J.W."/>
            <person name="Valentin K."/>
            <person name="von Dassow P."/>
            <person name="Yamagishi T."/>
            <person name="Van de Peer Y."/>
            <person name="Wincker P."/>
        </authorList>
    </citation>
    <scope>NUCLEOTIDE SEQUENCE [LARGE SCALE GENOMIC DNA]</scope>
    <source>
        <strain evidence="9">Ec32 / CCAP1310/4</strain>
    </source>
</reference>
<dbReference type="PANTHER" id="PTHR10639">
    <property type="entry name" value="CLATHRIN LIGHT CHAIN"/>
    <property type="match status" value="1"/>
</dbReference>
<keyword evidence="4 6" id="KW-0168">Coated pit</keyword>
<dbReference type="Pfam" id="PF01086">
    <property type="entry name" value="Clathrin_lg_ch"/>
    <property type="match status" value="1"/>
</dbReference>
<evidence type="ECO:0000256" key="3">
    <source>
        <dbReference type="ARBA" id="ARBA00023136"/>
    </source>
</evidence>
<evidence type="ECO:0000256" key="7">
    <source>
        <dbReference type="SAM" id="MobiDB-lite"/>
    </source>
</evidence>
<dbReference type="InterPro" id="IPR000996">
    <property type="entry name" value="Clathrin_L-chain"/>
</dbReference>
<dbReference type="GO" id="GO:0030132">
    <property type="term" value="C:clathrin coat of coated pit"/>
    <property type="evidence" value="ECO:0007669"/>
    <property type="project" value="InterPro"/>
</dbReference>
<dbReference type="EMBL" id="FN649747">
    <property type="protein sequence ID" value="CBJ28313.1"/>
    <property type="molecule type" value="Genomic_DNA"/>
</dbReference>
<evidence type="ECO:0000256" key="4">
    <source>
        <dbReference type="ARBA" id="ARBA00023176"/>
    </source>
</evidence>
<evidence type="ECO:0000313" key="9">
    <source>
        <dbReference type="Proteomes" id="UP000002630"/>
    </source>
</evidence>
<feature type="region of interest" description="Disordered" evidence="7">
    <location>
        <begin position="1"/>
        <end position="58"/>
    </location>
</feature>
<dbReference type="EMBL" id="FN649222">
    <property type="protein sequence ID" value="CBJ28313.1"/>
    <property type="molecule type" value="Genomic_DNA"/>
</dbReference>
<dbReference type="GO" id="GO:0006886">
    <property type="term" value="P:intracellular protein transport"/>
    <property type="evidence" value="ECO:0007669"/>
    <property type="project" value="InterPro"/>
</dbReference>
<dbReference type="STRING" id="2880.D7G9H3"/>
<comment type="subcellular location">
    <subcellularLocation>
        <location evidence="1 6">Cytoplasmic vesicle membrane</location>
        <topology evidence="1 6">Peripheral membrane protein</topology>
        <orientation evidence="1 6">Cytoplasmic side</orientation>
    </subcellularLocation>
    <subcellularLocation>
        <location evidence="6">Membrane</location>
        <location evidence="6">Coated pit</location>
        <topology evidence="6">Peripheral membrane protein</topology>
        <orientation evidence="6">Cytoplasmic side</orientation>
    </subcellularLocation>
    <text evidence="6">Cytoplasmic face of coated pits and vesicles.</text>
</comment>
<proteinExistence type="inferred from homology"/>
<evidence type="ECO:0000256" key="2">
    <source>
        <dbReference type="ARBA" id="ARBA00005263"/>
    </source>
</evidence>
<evidence type="ECO:0000256" key="6">
    <source>
        <dbReference type="RuleBase" id="RU363137"/>
    </source>
</evidence>
<dbReference type="GO" id="GO:0005198">
    <property type="term" value="F:structural molecule activity"/>
    <property type="evidence" value="ECO:0007669"/>
    <property type="project" value="InterPro"/>
</dbReference>
<keyword evidence="9" id="KW-1185">Reference proteome</keyword>
<dbReference type="Proteomes" id="UP000002630">
    <property type="component" value="Linkage Group LG22"/>
</dbReference>
<dbReference type="AlphaFoldDB" id="D7G9H3"/>
<dbReference type="InParanoid" id="D7G9H3"/>
<comment type="similarity">
    <text evidence="2 6">Belongs to the clathrin light chain family.</text>
</comment>
<dbReference type="GO" id="GO:0032050">
    <property type="term" value="F:clathrin heavy chain binding"/>
    <property type="evidence" value="ECO:0007669"/>
    <property type="project" value="TreeGrafter"/>
</dbReference>
<evidence type="ECO:0000256" key="5">
    <source>
        <dbReference type="ARBA" id="ARBA00023329"/>
    </source>
</evidence>
<evidence type="ECO:0000313" key="8">
    <source>
        <dbReference type="EMBL" id="CBJ28313.1"/>
    </source>
</evidence>
<keyword evidence="5 6" id="KW-0968">Cytoplasmic vesicle</keyword>
<dbReference type="eggNOG" id="ENOG502S8RD">
    <property type="taxonomic scope" value="Eukaryota"/>
</dbReference>